<dbReference type="RefSeq" id="WP_042158561.1">
    <property type="nucleotide sequence ID" value="NZ_BBNO01000007.1"/>
</dbReference>
<evidence type="ECO:0000313" key="3">
    <source>
        <dbReference type="Proteomes" id="UP000048965"/>
    </source>
</evidence>
<keyword evidence="2" id="KW-0489">Methyltransferase</keyword>
<keyword evidence="1" id="KW-0812">Transmembrane</keyword>
<dbReference type="SUPFAM" id="SSF53335">
    <property type="entry name" value="S-adenosyl-L-methionine-dependent methyltransferases"/>
    <property type="match status" value="1"/>
</dbReference>
<evidence type="ECO:0000313" key="2">
    <source>
        <dbReference type="EMBL" id="GAO10884.1"/>
    </source>
</evidence>
<organism evidence="2 3">
    <name type="scientific">Streptomyces lydicamycinicus</name>
    <dbReference type="NCBI Taxonomy" id="1546107"/>
    <lineage>
        <taxon>Bacteria</taxon>
        <taxon>Bacillati</taxon>
        <taxon>Actinomycetota</taxon>
        <taxon>Actinomycetes</taxon>
        <taxon>Kitasatosporales</taxon>
        <taxon>Streptomycetaceae</taxon>
        <taxon>Streptomyces</taxon>
    </lineage>
</organism>
<accession>A0A0P4RCJ9</accession>
<name>A0A0P4RCJ9_9ACTN</name>
<dbReference type="OrthoDB" id="3779937at2"/>
<keyword evidence="3" id="KW-1185">Reference proteome</keyword>
<gene>
    <name evidence="2" type="ORF">TPA0598_07_06080</name>
</gene>
<keyword evidence="1" id="KW-0472">Membrane</keyword>
<evidence type="ECO:0000256" key="1">
    <source>
        <dbReference type="SAM" id="Phobius"/>
    </source>
</evidence>
<dbReference type="InterPro" id="IPR029063">
    <property type="entry name" value="SAM-dependent_MTases_sf"/>
</dbReference>
<dbReference type="Gene3D" id="3.40.50.150">
    <property type="entry name" value="Vaccinia Virus protein VP39"/>
    <property type="match status" value="1"/>
</dbReference>
<proteinExistence type="predicted"/>
<comment type="caution">
    <text evidence="2">The sequence shown here is derived from an EMBL/GenBank/DDBJ whole genome shotgun (WGS) entry which is preliminary data.</text>
</comment>
<dbReference type="Proteomes" id="UP000048965">
    <property type="component" value="Unassembled WGS sequence"/>
</dbReference>
<reference evidence="3" key="1">
    <citation type="submission" date="2014-09" db="EMBL/GenBank/DDBJ databases">
        <title>Whole genome shotgun sequence of Streptomyces sp. NBRC 110027.</title>
        <authorList>
            <person name="Komaki H."/>
            <person name="Ichikawa N."/>
            <person name="Katano-Makiyama Y."/>
            <person name="Hosoyama A."/>
            <person name="Hashimoto M."/>
            <person name="Uohara A."/>
            <person name="Kitahashi Y."/>
            <person name="Ohji S."/>
            <person name="Kimura A."/>
            <person name="Yamazoe A."/>
            <person name="Igarashi Y."/>
            <person name="Fujita N."/>
        </authorList>
    </citation>
    <scope>NUCLEOTIDE SEQUENCE [LARGE SCALE GENOMIC DNA]</scope>
    <source>
        <strain evidence="3">NBRC 110027</strain>
    </source>
</reference>
<dbReference type="GO" id="GO:0008168">
    <property type="term" value="F:methyltransferase activity"/>
    <property type="evidence" value="ECO:0007669"/>
    <property type="project" value="UniProtKB-KW"/>
</dbReference>
<feature type="transmembrane region" description="Helical" evidence="1">
    <location>
        <begin position="310"/>
        <end position="333"/>
    </location>
</feature>
<protein>
    <submittedName>
        <fullName evidence="2">Methyltransferase</fullName>
    </submittedName>
</protein>
<reference evidence="2 3" key="2">
    <citation type="journal article" date="2015" name="Stand. Genomic Sci.">
        <title>Draft genome sequence of marine-derived Streptomyces sp. TP-A0598, a producer of anti-MRSA antibiotic lydicamycins.</title>
        <authorList>
            <person name="Komaki H."/>
            <person name="Ichikawa N."/>
            <person name="Hosoyama A."/>
            <person name="Fujita N."/>
            <person name="Igarashi Y."/>
        </authorList>
    </citation>
    <scope>NUCLEOTIDE SEQUENCE [LARGE SCALE GENOMIC DNA]</scope>
    <source>
        <strain evidence="2 3">NBRC 110027</strain>
    </source>
</reference>
<dbReference type="AlphaFoldDB" id="A0A0P4RCJ9"/>
<keyword evidence="2" id="KW-0808">Transferase</keyword>
<sequence>MRNKRSEQIAAHRPRYQDELAHGLDRFFDPERATCPWCTSARLRRRLCTTNHPQRKPGHFVLDQCRNCGHVFQNPRLSADGLDFYYRDCYDGLGEATMARMAASPLAVKLYRARARALLPFSRPARWLDVGTGHGHFCAEARRIHPRTEFHGLDWGEGVEIGVRNGRITRAYRGSFAGLAGQLTSQYDVVSMYHYLEHTLAPRQELAAAHTALRRGGHLLIEVPDPQSAAARLLGRWWGPWLQPQHLHLIPLDNLCGALTEQGFTVVATNRREPHIPTDLTSAAVNVLNCVLPGEDLPWLPRKPGPVSRWVRRLSLLAAAPALLVLFGIDILLAPLTRRTRLSNAYRVIARRD</sequence>
<dbReference type="GO" id="GO:0032259">
    <property type="term" value="P:methylation"/>
    <property type="evidence" value="ECO:0007669"/>
    <property type="project" value="UniProtKB-KW"/>
</dbReference>
<keyword evidence="1" id="KW-1133">Transmembrane helix</keyword>
<dbReference type="EMBL" id="BBNO01000007">
    <property type="protein sequence ID" value="GAO10884.1"/>
    <property type="molecule type" value="Genomic_DNA"/>
</dbReference>
<dbReference type="Pfam" id="PF13489">
    <property type="entry name" value="Methyltransf_23"/>
    <property type="match status" value="1"/>
</dbReference>